<dbReference type="InterPro" id="IPR000326">
    <property type="entry name" value="PAP2/HPO"/>
</dbReference>
<evidence type="ECO:0000256" key="1">
    <source>
        <dbReference type="SAM" id="Phobius"/>
    </source>
</evidence>
<reference evidence="4" key="1">
    <citation type="journal article" date="2019" name="Int. J. Syst. Evol. Microbiol.">
        <title>The Global Catalogue of Microorganisms (GCM) 10K type strain sequencing project: providing services to taxonomists for standard genome sequencing and annotation.</title>
        <authorList>
            <consortium name="The Broad Institute Genomics Platform"/>
            <consortium name="The Broad Institute Genome Sequencing Center for Infectious Disease"/>
            <person name="Wu L."/>
            <person name="Ma J."/>
        </authorList>
    </citation>
    <scope>NUCLEOTIDE SEQUENCE [LARGE SCALE GENOMIC DNA]</scope>
    <source>
        <strain evidence="4">JCM 17543</strain>
    </source>
</reference>
<name>A0ABP7KQZ2_9SPHN</name>
<dbReference type="EMBL" id="BAABBM010000001">
    <property type="protein sequence ID" value="GAA3885338.1"/>
    <property type="molecule type" value="Genomic_DNA"/>
</dbReference>
<sequence length="210" mass="22636">MTSARTSATAVRYALAIVALAAVWLAMLLLGGGPVDRSIYEALYAGNHPALVAVARGFTLLGEPTVLIAASVIAAIGLWLAGHRRLPVVVIAVTMLGRGLSEAQKYWIARARPDFESHLVVVKTQSFPSGHANSSMIFYLMLALVLTEGGKCRRPAVAGAIMLSLCIGLSRVMLGVHWPSDVVGGWAFGMLWVLLTLRMAQRFVERDIRR</sequence>
<dbReference type="SUPFAM" id="SSF48317">
    <property type="entry name" value="Acid phosphatase/Vanadium-dependent haloperoxidase"/>
    <property type="match status" value="1"/>
</dbReference>
<proteinExistence type="predicted"/>
<dbReference type="Proteomes" id="UP001500827">
    <property type="component" value="Unassembled WGS sequence"/>
</dbReference>
<dbReference type="CDD" id="cd03392">
    <property type="entry name" value="PAP2_like_2"/>
    <property type="match status" value="1"/>
</dbReference>
<keyword evidence="1" id="KW-1133">Transmembrane helix</keyword>
<keyword evidence="1" id="KW-0472">Membrane</keyword>
<feature type="transmembrane region" description="Helical" evidence="1">
    <location>
        <begin position="182"/>
        <end position="200"/>
    </location>
</feature>
<dbReference type="PANTHER" id="PTHR14969:SF13">
    <property type="entry name" value="AT30094P"/>
    <property type="match status" value="1"/>
</dbReference>
<dbReference type="InterPro" id="IPR036938">
    <property type="entry name" value="PAP2/HPO_sf"/>
</dbReference>
<dbReference type="RefSeq" id="WP_344697667.1">
    <property type="nucleotide sequence ID" value="NZ_BAABBM010000001.1"/>
</dbReference>
<evidence type="ECO:0000313" key="4">
    <source>
        <dbReference type="Proteomes" id="UP001500827"/>
    </source>
</evidence>
<dbReference type="Pfam" id="PF01569">
    <property type="entry name" value="PAP2"/>
    <property type="match status" value="1"/>
</dbReference>
<comment type="caution">
    <text evidence="3">The sequence shown here is derived from an EMBL/GenBank/DDBJ whole genome shotgun (WGS) entry which is preliminary data.</text>
</comment>
<dbReference type="SMART" id="SM00014">
    <property type="entry name" value="acidPPc"/>
    <property type="match status" value="1"/>
</dbReference>
<gene>
    <name evidence="3" type="ORF">GCM10022276_00290</name>
</gene>
<evidence type="ECO:0000313" key="3">
    <source>
        <dbReference type="EMBL" id="GAA3885338.1"/>
    </source>
</evidence>
<keyword evidence="4" id="KW-1185">Reference proteome</keyword>
<dbReference type="Gene3D" id="1.20.144.10">
    <property type="entry name" value="Phosphatidic acid phosphatase type 2/haloperoxidase"/>
    <property type="match status" value="1"/>
</dbReference>
<feature type="transmembrane region" description="Helical" evidence="1">
    <location>
        <begin position="53"/>
        <end position="81"/>
    </location>
</feature>
<accession>A0ABP7KQZ2</accession>
<feature type="transmembrane region" description="Helical" evidence="1">
    <location>
        <begin position="157"/>
        <end position="176"/>
    </location>
</feature>
<dbReference type="PANTHER" id="PTHR14969">
    <property type="entry name" value="SPHINGOSINE-1-PHOSPHATE PHOSPHOHYDROLASE"/>
    <property type="match status" value="1"/>
</dbReference>
<organism evidence="3 4">
    <name type="scientific">Sphingomonas limnosediminicola</name>
    <dbReference type="NCBI Taxonomy" id="940133"/>
    <lineage>
        <taxon>Bacteria</taxon>
        <taxon>Pseudomonadati</taxon>
        <taxon>Pseudomonadota</taxon>
        <taxon>Alphaproteobacteria</taxon>
        <taxon>Sphingomonadales</taxon>
        <taxon>Sphingomonadaceae</taxon>
        <taxon>Sphingomonas</taxon>
    </lineage>
</organism>
<feature type="transmembrane region" description="Helical" evidence="1">
    <location>
        <begin position="12"/>
        <end position="33"/>
    </location>
</feature>
<feature type="domain" description="Phosphatidic acid phosphatase type 2/haloperoxidase" evidence="2">
    <location>
        <begin position="86"/>
        <end position="197"/>
    </location>
</feature>
<protein>
    <recommendedName>
        <fullName evidence="2">Phosphatidic acid phosphatase type 2/haloperoxidase domain-containing protein</fullName>
    </recommendedName>
</protein>
<keyword evidence="1" id="KW-0812">Transmembrane</keyword>
<evidence type="ECO:0000259" key="2">
    <source>
        <dbReference type="SMART" id="SM00014"/>
    </source>
</evidence>